<dbReference type="RefSeq" id="WP_117910459.1">
    <property type="nucleotide sequence ID" value="NZ_JAODBU010000016.1"/>
</dbReference>
<evidence type="ECO:0000313" key="2">
    <source>
        <dbReference type="EMBL" id="MCT7400026.1"/>
    </source>
</evidence>
<name>A0ABT2M3D0_9FIRM</name>
<dbReference type="NCBIfam" id="NF006085">
    <property type="entry name" value="PRK08233.1"/>
    <property type="match status" value="1"/>
</dbReference>
<dbReference type="InterPro" id="IPR027417">
    <property type="entry name" value="P-loop_NTPase"/>
</dbReference>
<proteinExistence type="predicted"/>
<dbReference type="Gene3D" id="3.40.50.300">
    <property type="entry name" value="P-loop containing nucleotide triphosphate hydrolases"/>
    <property type="match status" value="1"/>
</dbReference>
<reference evidence="2" key="1">
    <citation type="submission" date="2022-09" db="EMBL/GenBank/DDBJ databases">
        <title>Eubacterium sp. LFL-14 isolated from human feces.</title>
        <authorList>
            <person name="Liu F."/>
        </authorList>
    </citation>
    <scope>NUCLEOTIDE SEQUENCE</scope>
    <source>
        <strain evidence="2">LFL-14</strain>
    </source>
</reference>
<dbReference type="Pfam" id="PF00485">
    <property type="entry name" value="PRK"/>
    <property type="match status" value="1"/>
</dbReference>
<dbReference type="Proteomes" id="UP001431199">
    <property type="component" value="Unassembled WGS sequence"/>
</dbReference>
<comment type="caution">
    <text evidence="2">The sequence shown here is derived from an EMBL/GenBank/DDBJ whole genome shotgun (WGS) entry which is preliminary data.</text>
</comment>
<evidence type="ECO:0000259" key="1">
    <source>
        <dbReference type="Pfam" id="PF00485"/>
    </source>
</evidence>
<accession>A0ABT2M3D0</accession>
<evidence type="ECO:0000313" key="3">
    <source>
        <dbReference type="Proteomes" id="UP001431199"/>
    </source>
</evidence>
<dbReference type="EMBL" id="JAODBU010000016">
    <property type="protein sequence ID" value="MCT7400026.1"/>
    <property type="molecule type" value="Genomic_DNA"/>
</dbReference>
<dbReference type="SUPFAM" id="SSF52540">
    <property type="entry name" value="P-loop containing nucleoside triphosphate hydrolases"/>
    <property type="match status" value="1"/>
</dbReference>
<organism evidence="2 3">
    <name type="scientific">Eubacterium album</name>
    <dbReference type="NCBI Taxonomy" id="2978477"/>
    <lineage>
        <taxon>Bacteria</taxon>
        <taxon>Bacillati</taxon>
        <taxon>Bacillota</taxon>
        <taxon>Clostridia</taxon>
        <taxon>Eubacteriales</taxon>
        <taxon>Eubacteriaceae</taxon>
        <taxon>Eubacterium</taxon>
    </lineage>
</organism>
<gene>
    <name evidence="2" type="ORF">N5B56_13240</name>
</gene>
<keyword evidence="3" id="KW-1185">Reference proteome</keyword>
<feature type="domain" description="Phosphoribulokinase/uridine kinase" evidence="1">
    <location>
        <begin position="84"/>
        <end position="156"/>
    </location>
</feature>
<protein>
    <recommendedName>
        <fullName evidence="1">Phosphoribulokinase/uridine kinase domain-containing protein</fullName>
    </recommendedName>
</protein>
<dbReference type="InterPro" id="IPR006083">
    <property type="entry name" value="PRK/URK"/>
</dbReference>
<sequence length="175" mass="20038">MKTIAIAAVTAGGKTTIVNELKKQIANTKVLHFDDYSFEGEVDNYYEWTKQGADYNVWNLSPLVKDVIDIKNSGCDYLLLDYPFAYCHEGLREYIDCAIFIDTPLDIAMARRVLRDMKNATGDEIRQDMDTYLKYARVAYIQMLKDVLPASDYVIDGTKELDEKVDEIKKIILSL</sequence>